<dbReference type="HOGENOM" id="CLU_021080_0_0_11"/>
<keyword evidence="4 6" id="KW-0472">Membrane</keyword>
<dbReference type="eggNOG" id="COG0668">
    <property type="taxonomic scope" value="Bacteria"/>
</dbReference>
<dbReference type="InterPro" id="IPR010920">
    <property type="entry name" value="LSM_dom_sf"/>
</dbReference>
<evidence type="ECO:0000256" key="6">
    <source>
        <dbReference type="SAM" id="Phobius"/>
    </source>
</evidence>
<feature type="compositionally biased region" description="Basic and acidic residues" evidence="5">
    <location>
        <begin position="361"/>
        <end position="372"/>
    </location>
</feature>
<evidence type="ECO:0000256" key="3">
    <source>
        <dbReference type="ARBA" id="ARBA00022989"/>
    </source>
</evidence>
<feature type="transmembrane region" description="Helical" evidence="6">
    <location>
        <begin position="168"/>
        <end position="187"/>
    </location>
</feature>
<feature type="domain" description="Mechanosensitive ion channel MscS" evidence="7">
    <location>
        <begin position="190"/>
        <end position="256"/>
    </location>
</feature>
<dbReference type="Proteomes" id="UP000001116">
    <property type="component" value="Chromosome"/>
</dbReference>
<feature type="region of interest" description="Disordered" evidence="5">
    <location>
        <begin position="349"/>
        <end position="372"/>
    </location>
</feature>
<keyword evidence="3 6" id="KW-1133">Transmembrane helix</keyword>
<comment type="subcellular location">
    <subcellularLocation>
        <location evidence="1">Membrane</location>
    </subcellularLocation>
</comment>
<gene>
    <name evidence="8" type="ordered locus">Krad_1203</name>
</gene>
<keyword evidence="9" id="KW-1185">Reference proteome</keyword>
<proteinExistence type="predicted"/>
<dbReference type="GO" id="GO:0016020">
    <property type="term" value="C:membrane"/>
    <property type="evidence" value="ECO:0007669"/>
    <property type="project" value="UniProtKB-SubCell"/>
</dbReference>
<dbReference type="Pfam" id="PF00924">
    <property type="entry name" value="MS_channel_2nd"/>
    <property type="match status" value="1"/>
</dbReference>
<evidence type="ECO:0000259" key="7">
    <source>
        <dbReference type="Pfam" id="PF00924"/>
    </source>
</evidence>
<evidence type="ECO:0000313" key="9">
    <source>
        <dbReference type="Proteomes" id="UP000001116"/>
    </source>
</evidence>
<dbReference type="PANTHER" id="PTHR30566:SF25">
    <property type="entry name" value="INNER MEMBRANE PROTEIN"/>
    <property type="match status" value="1"/>
</dbReference>
<dbReference type="KEGG" id="kra:Krad_1203"/>
<feature type="transmembrane region" description="Helical" evidence="6">
    <location>
        <begin position="94"/>
        <end position="120"/>
    </location>
</feature>
<dbReference type="Gene3D" id="1.10.287.1260">
    <property type="match status" value="1"/>
</dbReference>
<feature type="transmembrane region" description="Helical" evidence="6">
    <location>
        <begin position="20"/>
        <end position="44"/>
    </location>
</feature>
<name>A6W7A2_KINRD</name>
<evidence type="ECO:0000256" key="1">
    <source>
        <dbReference type="ARBA" id="ARBA00004370"/>
    </source>
</evidence>
<evidence type="ECO:0000256" key="4">
    <source>
        <dbReference type="ARBA" id="ARBA00023136"/>
    </source>
</evidence>
<protein>
    <submittedName>
        <fullName evidence="8">MscS Mechanosensitive ion channel</fullName>
    </submittedName>
</protein>
<dbReference type="InterPro" id="IPR006685">
    <property type="entry name" value="MscS_channel_2nd"/>
</dbReference>
<sequence>MSVLDPLRSRSPVNISTSVWLTLAVAAVSAALAALLGEAVALGVRRLGRKREILATLAQRGRRPLAGFLATLAARTSLGVYTRAADWRDPTFSVLNLLTVAFAAWLAVVAVNVVQDVALLRYRIDVADNRRARQRRTQVTLVRRVVVALIVVVAVASVLLTIPGARGVGTSVLASAGLLSVVAGLAAQTSLANIFAGLQIAFTDAIRVDDVVVVEEEWGNIEDITLTYVVVRLWDQRRLILPSTYFTTTPFANWTRNSSDIVGAVELDVDWNVPVERLRSHAEAFVKDHPLWNGQTYVLQVTEARNSFVTLRVLVSADSGGELFDLRCAVREELVGFLRREHPDALPRLRVATPPPVHLPQQHDGRRSPHGV</sequence>
<dbReference type="GO" id="GO:0055085">
    <property type="term" value="P:transmembrane transport"/>
    <property type="evidence" value="ECO:0007669"/>
    <property type="project" value="InterPro"/>
</dbReference>
<dbReference type="EMBL" id="CP000750">
    <property type="protein sequence ID" value="ABS02691.1"/>
    <property type="molecule type" value="Genomic_DNA"/>
</dbReference>
<dbReference type="Gene3D" id="2.30.30.60">
    <property type="match status" value="1"/>
</dbReference>
<dbReference type="InterPro" id="IPR023408">
    <property type="entry name" value="MscS_beta-dom_sf"/>
</dbReference>
<feature type="transmembrane region" description="Helical" evidence="6">
    <location>
        <begin position="141"/>
        <end position="162"/>
    </location>
</feature>
<dbReference type="SUPFAM" id="SSF50182">
    <property type="entry name" value="Sm-like ribonucleoproteins"/>
    <property type="match status" value="1"/>
</dbReference>
<dbReference type="STRING" id="266940.Krad_1203"/>
<keyword evidence="2 6" id="KW-0812">Transmembrane</keyword>
<dbReference type="PANTHER" id="PTHR30566">
    <property type="entry name" value="YNAI-RELATED MECHANOSENSITIVE ION CHANNEL"/>
    <property type="match status" value="1"/>
</dbReference>
<evidence type="ECO:0000256" key="5">
    <source>
        <dbReference type="SAM" id="MobiDB-lite"/>
    </source>
</evidence>
<dbReference type="AlphaFoldDB" id="A6W7A2"/>
<accession>A6W7A2</accession>
<evidence type="ECO:0000313" key="8">
    <source>
        <dbReference type="EMBL" id="ABS02691.1"/>
    </source>
</evidence>
<reference evidence="9" key="1">
    <citation type="journal article" date="2008" name="PLoS ONE">
        <title>Survival in nuclear waste, extreme resistance, and potential applications gleaned from the genome sequence of Kineococcus radiotolerans SRS30216.</title>
        <authorList>
            <person name="Bagwell C.E."/>
            <person name="Bhat S."/>
            <person name="Hawkins G.M."/>
            <person name="Smith B.W."/>
            <person name="Biswas T."/>
            <person name="Hoover T.R."/>
            <person name="Saunders E."/>
            <person name="Han C.S."/>
            <person name="Tsodikov O.V."/>
            <person name="Shimkets L.J."/>
        </authorList>
    </citation>
    <scope>NUCLEOTIDE SEQUENCE [LARGE SCALE GENOMIC DNA]</scope>
    <source>
        <strain evidence="9">ATCC BAA-149 / DSM 14245 / SRS30216</strain>
    </source>
</reference>
<organism evidence="8 9">
    <name type="scientific">Kineococcus radiotolerans (strain ATCC BAA-149 / DSM 14245 / SRS30216)</name>
    <dbReference type="NCBI Taxonomy" id="266940"/>
    <lineage>
        <taxon>Bacteria</taxon>
        <taxon>Bacillati</taxon>
        <taxon>Actinomycetota</taxon>
        <taxon>Actinomycetes</taxon>
        <taxon>Kineosporiales</taxon>
        <taxon>Kineosporiaceae</taxon>
        <taxon>Kineococcus</taxon>
    </lineage>
</organism>
<feature type="transmembrane region" description="Helical" evidence="6">
    <location>
        <begin position="65"/>
        <end position="82"/>
    </location>
</feature>
<evidence type="ECO:0000256" key="2">
    <source>
        <dbReference type="ARBA" id="ARBA00022692"/>
    </source>
</evidence>